<evidence type="ECO:0000313" key="2">
    <source>
        <dbReference type="EMBL" id="MFD2234368.1"/>
    </source>
</evidence>
<protein>
    <submittedName>
        <fullName evidence="2">Uncharacterized protein</fullName>
    </submittedName>
</protein>
<feature type="region of interest" description="Disordered" evidence="1">
    <location>
        <begin position="184"/>
        <end position="231"/>
    </location>
</feature>
<dbReference type="EMBL" id="JBHUIY010000020">
    <property type="protein sequence ID" value="MFD2234368.1"/>
    <property type="molecule type" value="Genomic_DNA"/>
</dbReference>
<evidence type="ECO:0000313" key="3">
    <source>
        <dbReference type="Proteomes" id="UP001597296"/>
    </source>
</evidence>
<comment type="caution">
    <text evidence="2">The sequence shown here is derived from an EMBL/GenBank/DDBJ whole genome shotgun (WGS) entry which is preliminary data.</text>
</comment>
<feature type="compositionally biased region" description="Low complexity" evidence="1">
    <location>
        <begin position="209"/>
        <end position="222"/>
    </location>
</feature>
<gene>
    <name evidence="2" type="ORF">ACFSNB_11185</name>
</gene>
<evidence type="ECO:0000256" key="1">
    <source>
        <dbReference type="SAM" id="MobiDB-lite"/>
    </source>
</evidence>
<dbReference type="Proteomes" id="UP001597296">
    <property type="component" value="Unassembled WGS sequence"/>
</dbReference>
<feature type="compositionally biased region" description="Pro residues" evidence="1">
    <location>
        <begin position="188"/>
        <end position="199"/>
    </location>
</feature>
<name>A0ABW5CE98_9PROT</name>
<proteinExistence type="predicted"/>
<reference evidence="3" key="1">
    <citation type="journal article" date="2019" name="Int. J. Syst. Evol. Microbiol.">
        <title>The Global Catalogue of Microorganisms (GCM) 10K type strain sequencing project: providing services to taxonomists for standard genome sequencing and annotation.</title>
        <authorList>
            <consortium name="The Broad Institute Genomics Platform"/>
            <consortium name="The Broad Institute Genome Sequencing Center for Infectious Disease"/>
            <person name="Wu L."/>
            <person name="Ma J."/>
        </authorList>
    </citation>
    <scope>NUCLEOTIDE SEQUENCE [LARGE SCALE GENOMIC DNA]</scope>
    <source>
        <strain evidence="3">KCTC 15012</strain>
    </source>
</reference>
<organism evidence="2 3">
    <name type="scientific">Phaeospirillum tilakii</name>
    <dbReference type="NCBI Taxonomy" id="741673"/>
    <lineage>
        <taxon>Bacteria</taxon>
        <taxon>Pseudomonadati</taxon>
        <taxon>Pseudomonadota</taxon>
        <taxon>Alphaproteobacteria</taxon>
        <taxon>Rhodospirillales</taxon>
        <taxon>Rhodospirillaceae</taxon>
        <taxon>Phaeospirillum</taxon>
    </lineage>
</organism>
<sequence>MLLPSTTRFAARIVLPRPALDHAIELAHAIDGEFTPPEVEDHLREDVTALLEHFDHPFTGCWWEDAPLDPATAPPEAPAATAADPDAVAVEYGLLLLRQGDTPLEIEVVVEILQAALRRFGLTGAITLEWCGDGSGPDQCWGAAVVLTADHAWAFNSRAWLAQALATHGLAGLTEAAAPLASPLFTLAPPPLPAPPAPEPEPEPEPEADSAAAGDAEGETAPQDPAAPAAG</sequence>
<keyword evidence="3" id="KW-1185">Reference proteome</keyword>
<dbReference type="RefSeq" id="WP_377316515.1">
    <property type="nucleotide sequence ID" value="NZ_JBHUIY010000020.1"/>
</dbReference>
<accession>A0ABW5CE98</accession>